<dbReference type="Proteomes" id="UP000765845">
    <property type="component" value="Unassembled WGS sequence"/>
</dbReference>
<evidence type="ECO:0000256" key="5">
    <source>
        <dbReference type="RuleBase" id="RU003968"/>
    </source>
</evidence>
<gene>
    <name evidence="8" type="ORF">HCU74_03115</name>
</gene>
<dbReference type="InterPro" id="IPR036188">
    <property type="entry name" value="FAD/NAD-bd_sf"/>
</dbReference>
<feature type="domain" description="Glucose-methanol-choline oxidoreductase N-terminal" evidence="6">
    <location>
        <begin position="80"/>
        <end position="103"/>
    </location>
</feature>
<dbReference type="InterPro" id="IPR000172">
    <property type="entry name" value="GMC_OxRdtase_N"/>
</dbReference>
<proteinExistence type="inferred from homology"/>
<reference evidence="8 9" key="1">
    <citation type="submission" date="2020-04" db="EMBL/GenBank/DDBJ databases">
        <authorList>
            <person name="Yoon J."/>
        </authorList>
    </citation>
    <scope>NUCLEOTIDE SEQUENCE [LARGE SCALE GENOMIC DNA]</scope>
    <source>
        <strain evidence="8 9">KMU-166</strain>
    </source>
</reference>
<dbReference type="PANTHER" id="PTHR11552">
    <property type="entry name" value="GLUCOSE-METHANOL-CHOLINE GMC OXIDOREDUCTASE"/>
    <property type="match status" value="1"/>
</dbReference>
<evidence type="ECO:0000313" key="9">
    <source>
        <dbReference type="Proteomes" id="UP000765845"/>
    </source>
</evidence>
<dbReference type="InterPro" id="IPR007867">
    <property type="entry name" value="GMC_OxRtase_C"/>
</dbReference>
<dbReference type="PROSITE" id="PS00623">
    <property type="entry name" value="GMC_OXRED_1"/>
    <property type="match status" value="1"/>
</dbReference>
<dbReference type="SUPFAM" id="SSF54373">
    <property type="entry name" value="FAD-linked reductases, C-terminal domain"/>
    <property type="match status" value="1"/>
</dbReference>
<sequence>MNRFDYIIVGAGSAGCALAYRLSARPDCQVLLLECGGLDLNPFIHIPRGFAKILEGDSLLHRYAIDHTGYEGKQEEWVRGKVLGGSSSVNGQVYMRGFAADYDALGIPGWGWKEVGAAMREFENHELGAAEYRGDSGPLRVSQHPTRSAICDAFIHSAELIGAPYCEDLNDVDEQGAGYQPRTIYKGFRQSAARAFLHPIRHRKNLTIKTHCDVQQLILENQTATGVRTNTRNGAQVDFYANREVILSAGAIASPLILQRSGIGDAAALQSLGIPVQAHSPLVGKNLIEHRCVMPTYRVSHGSLNSALRPLGLTRTLLTYLLRRDGPMAYSAFEASALVKTSANLPRANAQIGFTPVSVDRHGTKVTPDREPGVLACSYLIKPKSRGYLRIQSADARQAPYIQPNYLAHEDDQRDAVDLFRLTRQLFASSAMAPYQPREMSPGADVVSDSDIIDYYLQKGSTALHATGTCQMGLGDDAVLDEKLRVKGIAQLRVADLSVFPDMVSGNTNAPAMAVGWRAADFILENS</sequence>
<dbReference type="PROSITE" id="PS51257">
    <property type="entry name" value="PROKAR_LIPOPROTEIN"/>
    <property type="match status" value="1"/>
</dbReference>
<dbReference type="PROSITE" id="PS00624">
    <property type="entry name" value="GMC_OXRED_2"/>
    <property type="match status" value="1"/>
</dbReference>
<organism evidence="8 9">
    <name type="scientific">Spongiibacter thalassae</name>
    <dbReference type="NCBI Taxonomy" id="2721624"/>
    <lineage>
        <taxon>Bacteria</taxon>
        <taxon>Pseudomonadati</taxon>
        <taxon>Pseudomonadota</taxon>
        <taxon>Gammaproteobacteria</taxon>
        <taxon>Cellvibrionales</taxon>
        <taxon>Spongiibacteraceae</taxon>
        <taxon>Spongiibacter</taxon>
    </lineage>
</organism>
<evidence type="ECO:0000259" key="6">
    <source>
        <dbReference type="PROSITE" id="PS00623"/>
    </source>
</evidence>
<dbReference type="Gene3D" id="3.50.50.60">
    <property type="entry name" value="FAD/NAD(P)-binding domain"/>
    <property type="match status" value="1"/>
</dbReference>
<evidence type="ECO:0000256" key="4">
    <source>
        <dbReference type="ARBA" id="ARBA00022827"/>
    </source>
</evidence>
<dbReference type="InterPro" id="IPR012132">
    <property type="entry name" value="GMC_OxRdtase"/>
</dbReference>
<keyword evidence="3 5" id="KW-0285">Flavoprotein</keyword>
<evidence type="ECO:0000256" key="3">
    <source>
        <dbReference type="ARBA" id="ARBA00022630"/>
    </source>
</evidence>
<dbReference type="SUPFAM" id="SSF51905">
    <property type="entry name" value="FAD/NAD(P)-binding domain"/>
    <property type="match status" value="1"/>
</dbReference>
<dbReference type="RefSeq" id="WP_168448927.1">
    <property type="nucleotide sequence ID" value="NZ_JAAWWK010000001.1"/>
</dbReference>
<dbReference type="Gene3D" id="3.30.560.10">
    <property type="entry name" value="Glucose Oxidase, domain 3"/>
    <property type="match status" value="1"/>
</dbReference>
<dbReference type="PANTHER" id="PTHR11552:SF147">
    <property type="entry name" value="CHOLINE DEHYDROGENASE, MITOCHONDRIAL"/>
    <property type="match status" value="1"/>
</dbReference>
<comment type="cofactor">
    <cofactor evidence="1">
        <name>FAD</name>
        <dbReference type="ChEBI" id="CHEBI:57692"/>
    </cofactor>
</comment>
<evidence type="ECO:0000256" key="2">
    <source>
        <dbReference type="ARBA" id="ARBA00010790"/>
    </source>
</evidence>
<dbReference type="EMBL" id="JAAWWK010000001">
    <property type="protein sequence ID" value="NKI16404.1"/>
    <property type="molecule type" value="Genomic_DNA"/>
</dbReference>
<dbReference type="PIRSF" id="PIRSF000137">
    <property type="entry name" value="Alcohol_oxidase"/>
    <property type="match status" value="1"/>
</dbReference>
<name>A0ABX1GDT0_9GAMM</name>
<keyword evidence="9" id="KW-1185">Reference proteome</keyword>
<dbReference type="Pfam" id="PF00732">
    <property type="entry name" value="GMC_oxred_N"/>
    <property type="match status" value="1"/>
</dbReference>
<protein>
    <submittedName>
        <fullName evidence="8">Oxidoreductase</fullName>
    </submittedName>
</protein>
<evidence type="ECO:0000259" key="7">
    <source>
        <dbReference type="PROSITE" id="PS00624"/>
    </source>
</evidence>
<keyword evidence="4 5" id="KW-0274">FAD</keyword>
<accession>A0ABX1GDT0</accession>
<evidence type="ECO:0000256" key="1">
    <source>
        <dbReference type="ARBA" id="ARBA00001974"/>
    </source>
</evidence>
<dbReference type="Pfam" id="PF05199">
    <property type="entry name" value="GMC_oxred_C"/>
    <property type="match status" value="1"/>
</dbReference>
<evidence type="ECO:0000313" key="8">
    <source>
        <dbReference type="EMBL" id="NKI16404.1"/>
    </source>
</evidence>
<feature type="domain" description="Glucose-methanol-choline oxidoreductase N-terminal" evidence="7">
    <location>
        <begin position="250"/>
        <end position="264"/>
    </location>
</feature>
<comment type="caution">
    <text evidence="8">The sequence shown here is derived from an EMBL/GenBank/DDBJ whole genome shotgun (WGS) entry which is preliminary data.</text>
</comment>
<comment type="similarity">
    <text evidence="2 5">Belongs to the GMC oxidoreductase family.</text>
</comment>